<dbReference type="AlphaFoldDB" id="A0A3Q0KX11"/>
<keyword evidence="3" id="KW-0067">ATP-binding</keyword>
<dbReference type="PANTHER" id="PTHR19375">
    <property type="entry name" value="HEAT SHOCK PROTEIN 70KDA"/>
    <property type="match status" value="1"/>
</dbReference>
<dbReference type="Gene3D" id="3.30.420.40">
    <property type="match status" value="2"/>
</dbReference>
<evidence type="ECO:0000256" key="2">
    <source>
        <dbReference type="ARBA" id="ARBA00022741"/>
    </source>
</evidence>
<dbReference type="EMBL" id="AE016796">
    <property type="protein sequence ID" value="AAO06999.1"/>
    <property type="molecule type" value="Genomic_DNA"/>
</dbReference>
<dbReference type="InterPro" id="IPR042054">
    <property type="entry name" value="YegD-like"/>
</dbReference>
<keyword evidence="4" id="KW-0346">Stress response</keyword>
<dbReference type="Gene3D" id="3.90.640.10">
    <property type="entry name" value="Actin, Chain A, domain 4"/>
    <property type="match status" value="1"/>
</dbReference>
<dbReference type="NCBIfam" id="NF008673">
    <property type="entry name" value="PRK11678.1"/>
    <property type="match status" value="1"/>
</dbReference>
<dbReference type="PROSITE" id="PS00329">
    <property type="entry name" value="HSP70_2"/>
    <property type="match status" value="1"/>
</dbReference>
<sequence>MIATANGRGGFYWLFDGRCVSIADLFSAGGVMYIGFDYGTANCSVAKMQDGEPELLAIEGSSHYIPSTLSAPTRESVSEHLFRHRDIKPLDKVGEQVLRRAINVNREESIELHPEDVVFGQAALDRYLADPTDLYYVKSPKSFLGASGLHDVQLSFFEDLVCAMMANIKTNAEHSAQAVIRDAVIGRPVNFHGRGGEEANRQAEGILRRAATRAGFKNIEFQFEPVAAGLEYEASLQQDKTVLVVDIGGGTTDCSLIEMGPSWRGKTERTGSLLAHSGQRIGGNDLDIYLAFRQLMTPFGFGSKALSGIDMPRTQFWNPIAINNVQAQNDFYGRANLAALKLLHKEAQEPEKLARLLKVYHETLGYQIVRRAEEAKIALSDSEQYQVALNLFSEHLHVDVSQSEMIEAIESPKSKMVELVKEAVDHGGVKPDVIFMTGGSARSPILRQAVESELPNVPVVSGNYFGSVTAGLARWAEVCFR</sequence>
<dbReference type="Pfam" id="PF00012">
    <property type="entry name" value="HSP70"/>
    <property type="match status" value="1"/>
</dbReference>
<comment type="similarity">
    <text evidence="1">Belongs to the heat shock protein 70 family.</text>
</comment>
<dbReference type="InterPro" id="IPR043129">
    <property type="entry name" value="ATPase_NBD"/>
</dbReference>
<dbReference type="InterPro" id="IPR013126">
    <property type="entry name" value="Hsp_70_fam"/>
</dbReference>
<dbReference type="GO" id="GO:0140662">
    <property type="term" value="F:ATP-dependent protein folding chaperone"/>
    <property type="evidence" value="ECO:0007669"/>
    <property type="project" value="InterPro"/>
</dbReference>
<dbReference type="GO" id="GO:0005524">
    <property type="term" value="F:ATP binding"/>
    <property type="evidence" value="ECO:0007669"/>
    <property type="project" value="UniProtKB-KW"/>
</dbReference>
<name>A0A3Q0KX11_VIBVU</name>
<reference evidence="4 5" key="3">
    <citation type="journal article" date="2011" name="Mol. Syst. Biol.">
        <title>Integrative genome-scale metabolic analysis of Vibrio vulnificus for drug targeting and discovery.</title>
        <authorList>
            <person name="Kim H.U."/>
            <person name="Kim S.Y."/>
            <person name="Jeong H."/>
            <person name="Kim T.Y."/>
            <person name="Kim J.J."/>
            <person name="Choy H.E."/>
            <person name="Yi K.Y."/>
            <person name="Rhee J.H."/>
            <person name="Lee S.Y."/>
        </authorList>
    </citation>
    <scope>NUCLEOTIDE SEQUENCE [LARGE SCALE GENOMIC DNA]</scope>
    <source>
        <strain evidence="4 5">CMCP6</strain>
    </source>
</reference>
<dbReference type="SUPFAM" id="SSF53067">
    <property type="entry name" value="Actin-like ATPase domain"/>
    <property type="match status" value="2"/>
</dbReference>
<reference evidence="4 5" key="2">
    <citation type="journal article" date="2003" name="Infect. Immun.">
        <title>Characterization and pathogenic significance of Vibrio vulnificus antigens preferentially expressed in septicemic patients.</title>
        <authorList>
            <person name="Kim Y.R."/>
            <person name="Lee S.E."/>
            <person name="Kim C.M."/>
            <person name="Kim S.Y."/>
            <person name="Shin E.K."/>
            <person name="Shin D.H."/>
            <person name="Chung S.S."/>
            <person name="Choy H.E."/>
            <person name="Progulske-Fox A."/>
            <person name="Hillman J.D."/>
            <person name="Handfield M."/>
            <person name="Rhee J.H."/>
        </authorList>
    </citation>
    <scope>NUCLEOTIDE SEQUENCE [LARGE SCALE GENOMIC DNA]</scope>
    <source>
        <strain evidence="4 5">CMCP6</strain>
    </source>
</reference>
<dbReference type="CDD" id="cd10231">
    <property type="entry name" value="ASKHA_NBD_HSP70_YegD-like"/>
    <property type="match status" value="1"/>
</dbReference>
<evidence type="ECO:0000313" key="4">
    <source>
        <dbReference type="EMBL" id="AAO06999.1"/>
    </source>
</evidence>
<evidence type="ECO:0000256" key="1">
    <source>
        <dbReference type="ARBA" id="ARBA00007381"/>
    </source>
</evidence>
<proteinExistence type="inferred from homology"/>
<accession>A0A3Q0KX11</accession>
<gene>
    <name evidence="4" type="ordered locus">VV2_0020</name>
</gene>
<evidence type="ECO:0000313" key="5">
    <source>
        <dbReference type="Proteomes" id="UP000002275"/>
    </source>
</evidence>
<organism evidence="4 5">
    <name type="scientific">Vibrio vulnificus (strain CMCP6)</name>
    <dbReference type="NCBI Taxonomy" id="216895"/>
    <lineage>
        <taxon>Bacteria</taxon>
        <taxon>Pseudomonadati</taxon>
        <taxon>Pseudomonadota</taxon>
        <taxon>Gammaproteobacteria</taxon>
        <taxon>Vibrionales</taxon>
        <taxon>Vibrionaceae</taxon>
        <taxon>Vibrio</taxon>
    </lineage>
</organism>
<protein>
    <submittedName>
        <fullName evidence="4">Heat shock protein YegD</fullName>
    </submittedName>
</protein>
<evidence type="ECO:0000256" key="3">
    <source>
        <dbReference type="ARBA" id="ARBA00022840"/>
    </source>
</evidence>
<dbReference type="InterPro" id="IPR018181">
    <property type="entry name" value="Heat_shock_70_CS"/>
</dbReference>
<keyword evidence="2" id="KW-0547">Nucleotide-binding</keyword>
<dbReference type="Proteomes" id="UP000002275">
    <property type="component" value="Chromosome II"/>
</dbReference>
<dbReference type="KEGG" id="vvu:VV2_0020"/>
<reference evidence="5" key="1">
    <citation type="submission" date="2002-12" db="EMBL/GenBank/DDBJ databases">
        <title>Complete genome sequence of Vibrio vulnificus CMCP6.</title>
        <authorList>
            <person name="Rhee J.H."/>
            <person name="Kim S.Y."/>
            <person name="Chung S.S."/>
            <person name="Kim J.J."/>
            <person name="Moon Y.H."/>
            <person name="Jeong H."/>
            <person name="Choy H.E."/>
        </authorList>
    </citation>
    <scope>NUCLEOTIDE SEQUENCE [LARGE SCALE GENOMIC DNA]</scope>
    <source>
        <strain evidence="5">CMCP6</strain>
    </source>
</reference>